<keyword evidence="1" id="KW-1133">Transmembrane helix</keyword>
<dbReference type="Proteomes" id="UP000288227">
    <property type="component" value="Unassembled WGS sequence"/>
</dbReference>
<keyword evidence="1" id="KW-0812">Transmembrane</keyword>
<dbReference type="InterPro" id="IPR010559">
    <property type="entry name" value="Sig_transdc_His_kin_internal"/>
</dbReference>
<feature type="transmembrane region" description="Helical" evidence="1">
    <location>
        <begin position="59"/>
        <end position="79"/>
    </location>
</feature>
<dbReference type="GO" id="GO:0000155">
    <property type="term" value="F:phosphorelay sensor kinase activity"/>
    <property type="evidence" value="ECO:0007669"/>
    <property type="project" value="InterPro"/>
</dbReference>
<dbReference type="AlphaFoldDB" id="A0A401UCR2"/>
<dbReference type="EMBL" id="BHXQ01000005">
    <property type="protein sequence ID" value="GCC52669.1"/>
    <property type="molecule type" value="Genomic_DNA"/>
</dbReference>
<dbReference type="PANTHER" id="PTHR34220:SF7">
    <property type="entry name" value="SENSOR HISTIDINE KINASE YPDA"/>
    <property type="match status" value="1"/>
</dbReference>
<dbReference type="PANTHER" id="PTHR34220">
    <property type="entry name" value="SENSOR HISTIDINE KINASE YPDA"/>
    <property type="match status" value="1"/>
</dbReference>
<evidence type="ECO:0000313" key="4">
    <source>
        <dbReference type="Proteomes" id="UP000288227"/>
    </source>
</evidence>
<evidence type="ECO:0000256" key="1">
    <source>
        <dbReference type="SAM" id="Phobius"/>
    </source>
</evidence>
<dbReference type="InterPro" id="IPR036890">
    <property type="entry name" value="HATPase_C_sf"/>
</dbReference>
<feature type="domain" description="Signal transduction histidine kinase internal region" evidence="2">
    <location>
        <begin position="143"/>
        <end position="220"/>
    </location>
</feature>
<proteinExistence type="predicted"/>
<name>A0A401UCR2_9BACT</name>
<feature type="transmembrane region" description="Helical" evidence="1">
    <location>
        <begin position="31"/>
        <end position="53"/>
    </location>
</feature>
<dbReference type="Gene3D" id="3.30.565.10">
    <property type="entry name" value="Histidine kinase-like ATPase, C-terminal domain"/>
    <property type="match status" value="1"/>
</dbReference>
<reference evidence="3 4" key="1">
    <citation type="submission" date="2018-11" db="EMBL/GenBank/DDBJ databases">
        <title>Chryseotalea sanarue gen. nov., sp., nov., a member of the family Cytophagaceae, isolated from a brackish lake in Hamamatsu Japan.</title>
        <authorList>
            <person name="Maejima Y."/>
            <person name="Iino T."/>
            <person name="Muraguchi Y."/>
            <person name="Fukuda K."/>
            <person name="Ohkuma M."/>
            <person name="Moriuchi R."/>
            <person name="Dohra H."/>
            <person name="Kimbara K."/>
            <person name="Shintani M."/>
        </authorList>
    </citation>
    <scope>NUCLEOTIDE SEQUENCE [LARGE SCALE GENOMIC DNA]</scope>
    <source>
        <strain evidence="3 4">Ys</strain>
    </source>
</reference>
<dbReference type="InterPro" id="IPR050640">
    <property type="entry name" value="Bact_2-comp_sensor_kinase"/>
</dbReference>
<gene>
    <name evidence="3" type="ORF">SanaruYs_29070</name>
</gene>
<keyword evidence="4" id="KW-1185">Reference proteome</keyword>
<accession>A0A401UCR2</accession>
<dbReference type="GO" id="GO:0016020">
    <property type="term" value="C:membrane"/>
    <property type="evidence" value="ECO:0007669"/>
    <property type="project" value="InterPro"/>
</dbReference>
<sequence length="329" mass="38688">MLHLSFWLAYFTYSIYDLQAYLGLIKGAGYISLRLIFLLLASYLHYFLVLPIWLTEKKIWKYIGLVTLLTIGIVSLRIFAENMILPHIVKNEAYYQTIKLSRIISTCWDTMVFMMFTGMIRFTVDRFDFESRQKQLENEKLVAELNYLKAQINPHFLFNTLHNLNYLVYAGSAKATEVIIKLSNIMRYMIYEANKTEVPLKHEVNYLYDYIHLESIRLSQVLNLTFEKEGDIDNVNIAPLTLITLLENAFKHGIRDTEQDCWIKLKLKIEKGVIYYEVANRILASDPTRQASGFGLENLRRRLELGYPNRHSLQITKQNEVYTVQLQLR</sequence>
<keyword evidence="1" id="KW-0472">Membrane</keyword>
<dbReference type="Pfam" id="PF06580">
    <property type="entry name" value="His_kinase"/>
    <property type="match status" value="1"/>
</dbReference>
<protein>
    <recommendedName>
        <fullName evidence="2">Signal transduction histidine kinase internal region domain-containing protein</fullName>
    </recommendedName>
</protein>
<feature type="transmembrane region" description="Helical" evidence="1">
    <location>
        <begin position="100"/>
        <end position="124"/>
    </location>
</feature>
<feature type="transmembrane region" description="Helical" evidence="1">
    <location>
        <begin position="6"/>
        <end position="24"/>
    </location>
</feature>
<comment type="caution">
    <text evidence="3">The sequence shown here is derived from an EMBL/GenBank/DDBJ whole genome shotgun (WGS) entry which is preliminary data.</text>
</comment>
<organism evidence="3 4">
    <name type="scientific">Chryseotalea sanaruensis</name>
    <dbReference type="NCBI Taxonomy" id="2482724"/>
    <lineage>
        <taxon>Bacteria</taxon>
        <taxon>Pseudomonadati</taxon>
        <taxon>Bacteroidota</taxon>
        <taxon>Cytophagia</taxon>
        <taxon>Cytophagales</taxon>
        <taxon>Chryseotaleaceae</taxon>
        <taxon>Chryseotalea</taxon>
    </lineage>
</organism>
<evidence type="ECO:0000313" key="3">
    <source>
        <dbReference type="EMBL" id="GCC52669.1"/>
    </source>
</evidence>
<evidence type="ECO:0000259" key="2">
    <source>
        <dbReference type="Pfam" id="PF06580"/>
    </source>
</evidence>